<evidence type="ECO:0000313" key="5">
    <source>
        <dbReference type="Proteomes" id="UP000267804"/>
    </source>
</evidence>
<feature type="domain" description="F5/8 type C" evidence="3">
    <location>
        <begin position="714"/>
        <end position="785"/>
    </location>
</feature>
<gene>
    <name evidence="4" type="ORF">CSH63_27110</name>
</gene>
<feature type="transmembrane region" description="Helical" evidence="2">
    <location>
        <begin position="197"/>
        <end position="222"/>
    </location>
</feature>
<reference evidence="4 5" key="1">
    <citation type="submission" date="2017-10" db="EMBL/GenBank/DDBJ databases">
        <title>Integration of genomic and chemical information greatly accelerates assignment of the full stereostructure of myelolactone, a potent inhibitor of myeloma from a marine-derived Micromonospora.</title>
        <authorList>
            <person name="Kim M.C."/>
            <person name="Machado H."/>
            <person name="Jensen P.R."/>
            <person name="Fenical W."/>
        </authorList>
    </citation>
    <scope>NUCLEOTIDE SEQUENCE [LARGE SCALE GENOMIC DNA]</scope>
    <source>
        <strain evidence="4 5">CNY-010</strain>
    </source>
</reference>
<feature type="transmembrane region" description="Helical" evidence="2">
    <location>
        <begin position="285"/>
        <end position="304"/>
    </location>
</feature>
<dbReference type="Proteomes" id="UP000267804">
    <property type="component" value="Chromosome"/>
</dbReference>
<feature type="transmembrane region" description="Helical" evidence="2">
    <location>
        <begin position="1264"/>
        <end position="1282"/>
    </location>
</feature>
<sequence length="1575" mass="164659">MRADGTTTSPTGTDLPARETGRARQTARRFRHLTICLALTALAFQQAPGQVVPDTKVDLNVNPAGWLLRSLHLWDPTGTFGQLQNQAYGYLWPMGPFFLLGTELGIAPWIVQRLWWALLFCVAYLGVVRLAGRLGIGSPAGRMIAGVAFALSPRILTQLGWSSVESWPSAVAPWVLIPLVGLARGARLRRAVAGSAIAVACAGGVNATAVAAVVPLALLWLATLRPLRRRVTALAAWCGAVALATAWWLIPLLVLGRYSPPFLDYIETARNTTSVTDAVTTLRGASYWVAYLASPFGATIPAGARLANDTLLVVATLAVAALGVLGLSRRGMPHRRFLITGLLLGVALVGLGHTGDLPNILAGPQQQFLDGIGAPLRNVHKFDVLLRLPLALGLAHLVSLAVRAARTAPGQHRGRATARAWLTAGTAMVAVAGVASPALAGGLATPGAVKDVPGYWHEATDWLDANTGRGRVLVVPGARFPAYDWGSTTDEIAQPLLDSRWAVRNAIPFTPPATIRLLDAIESTLATGAGSAGLADLLARSGISHVLFRADLDHGRSDTARPAVVRQALERSPGLTRVVSFGPVRGGSDTPDEFRDQGLDVPGRALEVYRVDRPVQPVVAYDRDDVTTVVGGPESLLDLAASGQLGAAPTVLAGDAKAGETTGPVVLTDGLRRRDVSFGRLRDNSSQTLTADDTFAVTAPAHDYLPDWGPEWSTVARFEGISGIRASTARSQIDATGGARPEYQPYAAMDGDTATSWRSAPHSRSDRQWIEVNLANPTRVTRVEVWFDLKADALPTTVTVTAGYESRTVEQFGDHMVFELQGVHATRKVEVSVDAAFDLRPFGDKSVGITEIKIPGVETGRTLQLPAAPATDQPAGVVVSAAPSTPACFTVDGRPRCSTDAIRGSEDASTIDRTFTLPVAGTYDARMWARPTPGPELNAALDKLVADAQPLRLAPQVTASSTAVPDPAGRPGAVLDGDPATSWSPALNDEAPILRLTWLEPQVISRIRFTVEDGTAATRLGSVRVVGNDGFRSNLLTNDGVLTLDPPMRTDSITIQFLDKPSATSIDPYGLRLPEPLPVAVGEVTVLPLGTTVAPRPETPLKLACGSGPTLQVGSSRITTTLTGTVRDLLEMREMPVTACGRNTPKQLDLGSGEHRVVTTASTLATATRVALAPRTATPAAAATAGDIQVGSWSATERRVRVSEHPVDRVLAVRENTNTGWQATVGGKTLTPLVVDGWQQGWILPAGVSGDVVLRFTPDTPYRMGLLLGGVLLAVVVLLAVLPDRRPAGNRAVVAVPAARRRLTRSLPLLAVGAAALVLHSGLLGALLVAAGFMLAVPGPRRLPWTGDPRRVRRIARAAETWLPGALVALAGWVYLESTDQHTDALPQLLTVAALGALWLPTTARRRPVRRIRPTSAAAPAVPALRTPEPAGQPTPVPALAAAAVAAPATVAVPAAAPIGPGPVAGLGPDHETGTGGSRDAEPDAAPRTDRGAEPGAGRDVEPGADRGPDHDAEPGPDLDGRAVPGPDGRPGPDAVPGSDGVPGSDAIPGSDGVPGSEGGPGSDGGPVSRVSEIT</sequence>
<organism evidence="4 5">
    <name type="scientific">Micromonospora tulbaghiae</name>
    <dbReference type="NCBI Taxonomy" id="479978"/>
    <lineage>
        <taxon>Bacteria</taxon>
        <taxon>Bacillati</taxon>
        <taxon>Actinomycetota</taxon>
        <taxon>Actinomycetes</taxon>
        <taxon>Micromonosporales</taxon>
        <taxon>Micromonosporaceae</taxon>
        <taxon>Micromonospora</taxon>
    </lineage>
</organism>
<dbReference type="GO" id="GO:0016740">
    <property type="term" value="F:transferase activity"/>
    <property type="evidence" value="ECO:0007669"/>
    <property type="project" value="InterPro"/>
</dbReference>
<dbReference type="Pfam" id="PF11847">
    <property type="entry name" value="GT-C_AftD"/>
    <property type="match status" value="1"/>
</dbReference>
<keyword evidence="2" id="KW-1133">Transmembrane helix</keyword>
<dbReference type="KEGG" id="mtua:CSH63_27110"/>
<dbReference type="PROSITE" id="PS50022">
    <property type="entry name" value="FA58C_3"/>
    <property type="match status" value="1"/>
</dbReference>
<feature type="region of interest" description="Disordered" evidence="1">
    <location>
        <begin position="1"/>
        <end position="25"/>
    </location>
</feature>
<dbReference type="InterPro" id="IPR056997">
    <property type="entry name" value="CBM_AftD"/>
</dbReference>
<feature type="compositionally biased region" description="Gly residues" evidence="1">
    <location>
        <begin position="1556"/>
        <end position="1565"/>
    </location>
</feature>
<dbReference type="Pfam" id="PF24607">
    <property type="entry name" value="CBM_AftD"/>
    <property type="match status" value="2"/>
</dbReference>
<feature type="region of interest" description="Disordered" evidence="1">
    <location>
        <begin position="1462"/>
        <end position="1575"/>
    </location>
</feature>
<dbReference type="InterPro" id="IPR000421">
    <property type="entry name" value="FA58C"/>
</dbReference>
<dbReference type="EMBL" id="CP024087">
    <property type="protein sequence ID" value="AYF31042.1"/>
    <property type="molecule type" value="Genomic_DNA"/>
</dbReference>
<evidence type="ECO:0000256" key="1">
    <source>
        <dbReference type="SAM" id="MobiDB-lite"/>
    </source>
</evidence>
<feature type="compositionally biased region" description="Basic and acidic residues" evidence="1">
    <location>
        <begin position="1469"/>
        <end position="1514"/>
    </location>
</feature>
<evidence type="ECO:0000313" key="4">
    <source>
        <dbReference type="EMBL" id="AYF31042.1"/>
    </source>
</evidence>
<feature type="transmembrane region" description="Helical" evidence="2">
    <location>
        <begin position="234"/>
        <end position="255"/>
    </location>
</feature>
<dbReference type="SUPFAM" id="SSF49785">
    <property type="entry name" value="Galactose-binding domain-like"/>
    <property type="match status" value="2"/>
</dbReference>
<dbReference type="InterPro" id="IPR008979">
    <property type="entry name" value="Galactose-bd-like_sf"/>
</dbReference>
<feature type="transmembrane region" description="Helical" evidence="2">
    <location>
        <begin position="114"/>
        <end position="131"/>
    </location>
</feature>
<protein>
    <recommendedName>
        <fullName evidence="3">F5/8 type C domain-containing protein</fullName>
    </recommendedName>
</protein>
<feature type="region of interest" description="Disordered" evidence="1">
    <location>
        <begin position="1412"/>
        <end position="1434"/>
    </location>
</feature>
<evidence type="ECO:0000256" key="2">
    <source>
        <dbReference type="SAM" id="Phobius"/>
    </source>
</evidence>
<feature type="transmembrane region" description="Helical" evidence="2">
    <location>
        <begin position="384"/>
        <end position="405"/>
    </location>
</feature>
<name>A0A386WSW8_9ACTN</name>
<feature type="transmembrane region" description="Helical" evidence="2">
    <location>
        <begin position="337"/>
        <end position="355"/>
    </location>
</feature>
<feature type="transmembrane region" description="Helical" evidence="2">
    <location>
        <begin position="1309"/>
        <end position="1337"/>
    </location>
</feature>
<accession>A0A386WSW8</accession>
<dbReference type="Gene3D" id="2.60.120.260">
    <property type="entry name" value="Galactose-binding domain-like"/>
    <property type="match status" value="1"/>
</dbReference>
<feature type="compositionally biased region" description="Polar residues" evidence="1">
    <location>
        <begin position="1"/>
        <end position="12"/>
    </location>
</feature>
<keyword evidence="2" id="KW-0472">Membrane</keyword>
<evidence type="ECO:0000259" key="3">
    <source>
        <dbReference type="PROSITE" id="PS50022"/>
    </source>
</evidence>
<proteinExistence type="predicted"/>
<dbReference type="InterPro" id="IPR021798">
    <property type="entry name" value="AftD_N"/>
</dbReference>
<feature type="transmembrane region" description="Helical" evidence="2">
    <location>
        <begin position="310"/>
        <end position="328"/>
    </location>
</feature>
<keyword evidence="2" id="KW-0812">Transmembrane</keyword>